<dbReference type="Pfam" id="PF13683">
    <property type="entry name" value="rve_3"/>
    <property type="match status" value="1"/>
</dbReference>
<evidence type="ECO:0000259" key="2">
    <source>
        <dbReference type="Pfam" id="PF13683"/>
    </source>
</evidence>
<dbReference type="Gene3D" id="3.30.420.10">
    <property type="entry name" value="Ribonuclease H-like superfamily/Ribonuclease H"/>
    <property type="match status" value="1"/>
</dbReference>
<dbReference type="SUPFAM" id="SSF53098">
    <property type="entry name" value="Ribonuclease H-like"/>
    <property type="match status" value="1"/>
</dbReference>
<dbReference type="EMBL" id="JBHSBI010000029">
    <property type="protein sequence ID" value="MFC4013748.1"/>
    <property type="molecule type" value="Genomic_DNA"/>
</dbReference>
<dbReference type="Proteomes" id="UP001595851">
    <property type="component" value="Unassembled WGS sequence"/>
</dbReference>
<name>A0ABV8GLL6_9ACTN</name>
<organism evidence="3 4">
    <name type="scientific">Nonomuraea purpurea</name>
    <dbReference type="NCBI Taxonomy" id="1849276"/>
    <lineage>
        <taxon>Bacteria</taxon>
        <taxon>Bacillati</taxon>
        <taxon>Actinomycetota</taxon>
        <taxon>Actinomycetes</taxon>
        <taxon>Streptosporangiales</taxon>
        <taxon>Streptosporangiaceae</taxon>
        <taxon>Nonomuraea</taxon>
    </lineage>
</organism>
<proteinExistence type="predicted"/>
<evidence type="ECO:0000313" key="3">
    <source>
        <dbReference type="EMBL" id="MFC4013748.1"/>
    </source>
</evidence>
<dbReference type="InterPro" id="IPR001584">
    <property type="entry name" value="Integrase_cat-core"/>
</dbReference>
<protein>
    <submittedName>
        <fullName evidence="3">Integrase core domain-containing protein</fullName>
    </submittedName>
</protein>
<keyword evidence="4" id="KW-1185">Reference proteome</keyword>
<feature type="region of interest" description="Disordered" evidence="1">
    <location>
        <begin position="70"/>
        <end position="95"/>
    </location>
</feature>
<evidence type="ECO:0000313" key="4">
    <source>
        <dbReference type="Proteomes" id="UP001595851"/>
    </source>
</evidence>
<evidence type="ECO:0000256" key="1">
    <source>
        <dbReference type="SAM" id="MobiDB-lite"/>
    </source>
</evidence>
<feature type="compositionally biased region" description="Basic and acidic residues" evidence="1">
    <location>
        <begin position="83"/>
        <end position="95"/>
    </location>
</feature>
<reference evidence="4" key="1">
    <citation type="journal article" date="2019" name="Int. J. Syst. Evol. Microbiol.">
        <title>The Global Catalogue of Microorganisms (GCM) 10K type strain sequencing project: providing services to taxonomists for standard genome sequencing and annotation.</title>
        <authorList>
            <consortium name="The Broad Institute Genomics Platform"/>
            <consortium name="The Broad Institute Genome Sequencing Center for Infectious Disease"/>
            <person name="Wu L."/>
            <person name="Ma J."/>
        </authorList>
    </citation>
    <scope>NUCLEOTIDE SEQUENCE [LARGE SCALE GENOMIC DNA]</scope>
    <source>
        <strain evidence="4">TBRC 1276</strain>
    </source>
</reference>
<sequence length="95" mass="11373">MDEVLAEAGIKTVLTGVRMPRMNSMMERWVQSCRHELLDRCLVWNERHLRHALREYERFYNQHRAHQALNQAAPLRTAPEPITDPKRIDDLNIRR</sequence>
<comment type="caution">
    <text evidence="3">The sequence shown here is derived from an EMBL/GenBank/DDBJ whole genome shotgun (WGS) entry which is preliminary data.</text>
</comment>
<accession>A0ABV8GLL6</accession>
<gene>
    <name evidence="3" type="ORF">ACFOY2_41435</name>
</gene>
<feature type="domain" description="Integrase catalytic" evidence="2">
    <location>
        <begin position="9"/>
        <end position="74"/>
    </location>
</feature>
<dbReference type="InterPro" id="IPR012337">
    <property type="entry name" value="RNaseH-like_sf"/>
</dbReference>
<dbReference type="InterPro" id="IPR036397">
    <property type="entry name" value="RNaseH_sf"/>
</dbReference>
<dbReference type="RefSeq" id="WP_379533599.1">
    <property type="nucleotide sequence ID" value="NZ_JBHSBI010000029.1"/>
</dbReference>